<sequence>MLFQSIYTCCYFWNARNFDLSHLPQDVFQKESEVDSFYNLESRENNLDILLEIRGGVIEHLLHFTRGFDREIYFPKGDVTDDILRERLTQKKIVSERDLK</sequence>
<dbReference type="AlphaFoldDB" id="A0AAV4NY95"/>
<organism evidence="1 2">
    <name type="scientific">Caerostris extrusa</name>
    <name type="common">Bark spider</name>
    <name type="synonym">Caerostris bankana</name>
    <dbReference type="NCBI Taxonomy" id="172846"/>
    <lineage>
        <taxon>Eukaryota</taxon>
        <taxon>Metazoa</taxon>
        <taxon>Ecdysozoa</taxon>
        <taxon>Arthropoda</taxon>
        <taxon>Chelicerata</taxon>
        <taxon>Arachnida</taxon>
        <taxon>Araneae</taxon>
        <taxon>Araneomorphae</taxon>
        <taxon>Entelegynae</taxon>
        <taxon>Araneoidea</taxon>
        <taxon>Araneidae</taxon>
        <taxon>Caerostris</taxon>
    </lineage>
</organism>
<dbReference type="EMBL" id="BPLR01021372">
    <property type="protein sequence ID" value="GIX88926.1"/>
    <property type="molecule type" value="Genomic_DNA"/>
</dbReference>
<gene>
    <name evidence="1" type="ORF">CEXT_15871</name>
</gene>
<evidence type="ECO:0000313" key="1">
    <source>
        <dbReference type="EMBL" id="GIX88926.1"/>
    </source>
</evidence>
<evidence type="ECO:0000313" key="2">
    <source>
        <dbReference type="Proteomes" id="UP001054945"/>
    </source>
</evidence>
<name>A0AAV4NY95_CAEEX</name>
<protein>
    <submittedName>
        <fullName evidence="1">Uncharacterized protein</fullName>
    </submittedName>
</protein>
<reference evidence="1 2" key="1">
    <citation type="submission" date="2021-06" db="EMBL/GenBank/DDBJ databases">
        <title>Caerostris extrusa draft genome.</title>
        <authorList>
            <person name="Kono N."/>
            <person name="Arakawa K."/>
        </authorList>
    </citation>
    <scope>NUCLEOTIDE SEQUENCE [LARGE SCALE GENOMIC DNA]</scope>
</reference>
<proteinExistence type="predicted"/>
<accession>A0AAV4NY95</accession>
<dbReference type="Proteomes" id="UP001054945">
    <property type="component" value="Unassembled WGS sequence"/>
</dbReference>
<comment type="caution">
    <text evidence="1">The sequence shown here is derived from an EMBL/GenBank/DDBJ whole genome shotgun (WGS) entry which is preliminary data.</text>
</comment>
<keyword evidence="2" id="KW-1185">Reference proteome</keyword>